<evidence type="ECO:0000256" key="1">
    <source>
        <dbReference type="SAM" id="Coils"/>
    </source>
</evidence>
<evidence type="ECO:0000313" key="5">
    <source>
        <dbReference type="RefSeq" id="XP_026682574.1"/>
    </source>
</evidence>
<dbReference type="GeneID" id="103513619"/>
<dbReference type="OrthoDB" id="441210at2759"/>
<dbReference type="PaxDb" id="121845-A0A1S4EGP8"/>
<protein>
    <submittedName>
        <fullName evidence="3 4">E3 ubiquitin-protein ligase CCNB1IP1-like</fullName>
    </submittedName>
</protein>
<dbReference type="RefSeq" id="XP_017301380.1">
    <property type="nucleotide sequence ID" value="XM_017445891.2"/>
</dbReference>
<dbReference type="STRING" id="121845.A0A1S4EGP8"/>
<proteinExistence type="predicted"/>
<name>A0A1S4EGP8_DIACI</name>
<evidence type="ECO:0000313" key="2">
    <source>
        <dbReference type="Proteomes" id="UP000079169"/>
    </source>
</evidence>
<dbReference type="GO" id="GO:0007131">
    <property type="term" value="P:reciprocal meiotic recombination"/>
    <property type="evidence" value="ECO:0007669"/>
    <property type="project" value="InterPro"/>
</dbReference>
<dbReference type="PANTHER" id="PTHR14305:SF0">
    <property type="entry name" value="E3 UBIQUITIN-PROTEIN LIGASE CCNB1IP1"/>
    <property type="match status" value="1"/>
</dbReference>
<dbReference type="AlphaFoldDB" id="A0A1S4EGP8"/>
<dbReference type="PANTHER" id="PTHR14305">
    <property type="entry name" value="E3 UBIQUITIN-PROTEIN LIGASE CCNB1IP1"/>
    <property type="match status" value="1"/>
</dbReference>
<dbReference type="OMA" id="KYKAMVL"/>
<dbReference type="KEGG" id="dci:103513619"/>
<dbReference type="Proteomes" id="UP000079169">
    <property type="component" value="Unplaced"/>
</dbReference>
<organism evidence="3">
    <name type="scientific">Diaphorina citri</name>
    <name type="common">Asian citrus psyllid</name>
    <dbReference type="NCBI Taxonomy" id="121845"/>
    <lineage>
        <taxon>Eukaryota</taxon>
        <taxon>Metazoa</taxon>
        <taxon>Ecdysozoa</taxon>
        <taxon>Arthropoda</taxon>
        <taxon>Hexapoda</taxon>
        <taxon>Insecta</taxon>
        <taxon>Pterygota</taxon>
        <taxon>Neoptera</taxon>
        <taxon>Paraneoptera</taxon>
        <taxon>Hemiptera</taxon>
        <taxon>Sternorrhyncha</taxon>
        <taxon>Psylloidea</taxon>
        <taxon>Psyllidae</taxon>
        <taxon>Diaphorininae</taxon>
        <taxon>Diaphorina</taxon>
    </lineage>
</organism>
<dbReference type="GO" id="GO:0000795">
    <property type="term" value="C:synaptonemal complex"/>
    <property type="evidence" value="ECO:0007669"/>
    <property type="project" value="InterPro"/>
</dbReference>
<evidence type="ECO:0000313" key="6">
    <source>
        <dbReference type="RefSeq" id="XP_026682575.1"/>
    </source>
</evidence>
<keyword evidence="2" id="KW-1185">Reference proteome</keyword>
<evidence type="ECO:0000313" key="4">
    <source>
        <dbReference type="RefSeq" id="XP_026682573.1"/>
    </source>
</evidence>
<sequence>MCDITLYCNVKKCRKILNATDDGIIWITRCSHAFCNDDGIHLSTTAAKYVPCPACKTQLDLKHDIVRKETNPSEMWKSTILAGLKPEMIIDIVNRSFSFWYYQMSNENLYQTNLNKHLKYKMLEMKTQYQSEMNKLNSELLLTKQKTQAANQDLENQIRKTQELESLLWEKNRCLQNAQMTVADLQRRQSRML</sequence>
<dbReference type="InterPro" id="IPR042448">
    <property type="entry name" value="CCNB1IP1"/>
</dbReference>
<dbReference type="RefSeq" id="XP_026682573.1">
    <property type="nucleotide sequence ID" value="XM_026826772.1"/>
</dbReference>
<reference evidence="3" key="1">
    <citation type="submission" date="2023-09" db="UniProtKB">
        <authorList>
            <consortium name="RefSeq"/>
        </authorList>
    </citation>
    <scope>IDENTIFICATION</scope>
</reference>
<evidence type="ECO:0000313" key="3">
    <source>
        <dbReference type="RefSeq" id="XP_017301380.1"/>
    </source>
</evidence>
<dbReference type="GO" id="GO:0061630">
    <property type="term" value="F:ubiquitin protein ligase activity"/>
    <property type="evidence" value="ECO:0007669"/>
    <property type="project" value="InterPro"/>
</dbReference>
<accession>A0A1S4EGP8</accession>
<dbReference type="RefSeq" id="XP_026682574.1">
    <property type="nucleotide sequence ID" value="XM_026826773.1"/>
</dbReference>
<dbReference type="RefSeq" id="XP_026682575.1">
    <property type="nucleotide sequence ID" value="XM_026826774.1"/>
</dbReference>
<keyword evidence="1" id="KW-0175">Coiled coil</keyword>
<gene>
    <name evidence="3 4 5 6" type="primary">LOC103513619</name>
</gene>
<feature type="coiled-coil region" evidence="1">
    <location>
        <begin position="126"/>
        <end position="164"/>
    </location>
</feature>